<comment type="caution">
    <text evidence="1">The sequence shown here is derived from an EMBL/GenBank/DDBJ whole genome shotgun (WGS) entry which is preliminary data.</text>
</comment>
<reference evidence="1" key="1">
    <citation type="submission" date="2020-10" db="EMBL/GenBank/DDBJ databases">
        <authorList>
            <person name="Gilroy R."/>
        </authorList>
    </citation>
    <scope>NUCLEOTIDE SEQUENCE</scope>
    <source>
        <strain evidence="1">CHK165-10780</strain>
    </source>
</reference>
<evidence type="ECO:0000313" key="1">
    <source>
        <dbReference type="EMBL" id="HIQ65109.1"/>
    </source>
</evidence>
<dbReference type="AlphaFoldDB" id="A0A9D0Z0B1"/>
<evidence type="ECO:0000313" key="2">
    <source>
        <dbReference type="Proteomes" id="UP000886725"/>
    </source>
</evidence>
<protein>
    <submittedName>
        <fullName evidence="1">Uncharacterized protein</fullName>
    </submittedName>
</protein>
<name>A0A9D0Z0B1_9FIRM</name>
<dbReference type="EMBL" id="DVFU01000099">
    <property type="protein sequence ID" value="HIQ65109.1"/>
    <property type="molecule type" value="Genomic_DNA"/>
</dbReference>
<sequence length="149" mass="16971">MFNNYNPYYVPPQRYQPMENMQTPPINNQPYMQPRQQQTMGLLGKSVDSIDVVKAMDIPLDGSTSYFPLTDGSAIVTKKIQTDGTSKTVVYKPVESEDQEKITYVTSDELNKKIQSLDASEDLKTIKDEMKSIKKQIKEIQLNLDDKGD</sequence>
<dbReference type="Proteomes" id="UP000886725">
    <property type="component" value="Unassembled WGS sequence"/>
</dbReference>
<accession>A0A9D0Z0B1</accession>
<organism evidence="1 2">
    <name type="scientific">Candidatus Faecenecus gallistercoris</name>
    <dbReference type="NCBI Taxonomy" id="2840793"/>
    <lineage>
        <taxon>Bacteria</taxon>
        <taxon>Bacillati</taxon>
        <taxon>Bacillota</taxon>
        <taxon>Bacillota incertae sedis</taxon>
        <taxon>Candidatus Faecenecus</taxon>
    </lineage>
</organism>
<gene>
    <name evidence="1" type="ORF">IAC85_05155</name>
</gene>
<reference evidence="1" key="2">
    <citation type="journal article" date="2021" name="PeerJ">
        <title>Extensive microbial diversity within the chicken gut microbiome revealed by metagenomics and culture.</title>
        <authorList>
            <person name="Gilroy R."/>
            <person name="Ravi A."/>
            <person name="Getino M."/>
            <person name="Pursley I."/>
            <person name="Horton D.L."/>
            <person name="Alikhan N.F."/>
            <person name="Baker D."/>
            <person name="Gharbi K."/>
            <person name="Hall N."/>
            <person name="Watson M."/>
            <person name="Adriaenssens E.M."/>
            <person name="Foster-Nyarko E."/>
            <person name="Jarju S."/>
            <person name="Secka A."/>
            <person name="Antonio M."/>
            <person name="Oren A."/>
            <person name="Chaudhuri R.R."/>
            <person name="La Ragione R."/>
            <person name="Hildebrand F."/>
            <person name="Pallen M.J."/>
        </authorList>
    </citation>
    <scope>NUCLEOTIDE SEQUENCE</scope>
    <source>
        <strain evidence="1">CHK165-10780</strain>
    </source>
</reference>
<proteinExistence type="predicted"/>